<evidence type="ECO:0000313" key="8">
    <source>
        <dbReference type="EMBL" id="KAK7534147.1"/>
    </source>
</evidence>
<keyword evidence="3 7" id="KW-1133">Transmembrane helix</keyword>
<feature type="transmembrane region" description="Helical" evidence="7">
    <location>
        <begin position="205"/>
        <end position="225"/>
    </location>
</feature>
<name>A0ABR1LG03_9PEZI</name>
<dbReference type="RefSeq" id="XP_066653186.1">
    <property type="nucleotide sequence ID" value="XM_066801034.1"/>
</dbReference>
<dbReference type="PANTHER" id="PTHR12265">
    <property type="entry name" value="TRANSMEMBRANE PROTEIN 53"/>
    <property type="match status" value="1"/>
</dbReference>
<evidence type="ECO:0000256" key="3">
    <source>
        <dbReference type="ARBA" id="ARBA00022989"/>
    </source>
</evidence>
<gene>
    <name evidence="8" type="ORF">J3D65DRAFT_632573</name>
</gene>
<dbReference type="InterPro" id="IPR029058">
    <property type="entry name" value="AB_hydrolase_fold"/>
</dbReference>
<sequence length="319" mass="36097">MFYRFQSRFPLTLWRGTALSTRSIPGGTRATYRTMSTVAAASVLPGFKSLNNKTHLYTPEEKETRASRHAKDPKLVLLSSWMDANVKHVSKYVLYYQQLWPSTPILLLTSSTSDFFFNNKARQKKDLAPALAALHNFIPTPDSDGLFVHAMSNGGSGNLILLAEQYRFITERPLPAQTLILDSAPGHSRLLPAITAMSMALPKQFYVRWPMQFAIGTLLLIFYQIPPMFGFPTMATLLRHQLNSTSPEVIRKEAPRWYVYSNGDQIIPAGDVEEHAAEAEAKGLVVHRENFGKSPHVGHMREDPDRYWTTVCKAWEERV</sequence>
<proteinExistence type="inferred from homology"/>
<comment type="similarity">
    <text evidence="1">Belongs to the TMEM53 family.</text>
</comment>
<evidence type="ECO:0000256" key="2">
    <source>
        <dbReference type="ARBA" id="ARBA00022692"/>
    </source>
</evidence>
<dbReference type="SUPFAM" id="SSF53474">
    <property type="entry name" value="alpha/beta-Hydrolases"/>
    <property type="match status" value="1"/>
</dbReference>
<dbReference type="EMBL" id="JBBPEH010000009">
    <property type="protein sequence ID" value="KAK7534147.1"/>
    <property type="molecule type" value="Genomic_DNA"/>
</dbReference>
<dbReference type="InterPro" id="IPR008547">
    <property type="entry name" value="DUF829_TMEM53"/>
</dbReference>
<evidence type="ECO:0000256" key="6">
    <source>
        <dbReference type="ARBA" id="ARBA00034303"/>
    </source>
</evidence>
<evidence type="ECO:0000256" key="1">
    <source>
        <dbReference type="ARBA" id="ARBA00007387"/>
    </source>
</evidence>
<evidence type="ECO:0000313" key="9">
    <source>
        <dbReference type="Proteomes" id="UP001360953"/>
    </source>
</evidence>
<dbReference type="Pfam" id="PF05705">
    <property type="entry name" value="DUF829"/>
    <property type="match status" value="1"/>
</dbReference>
<evidence type="ECO:0000256" key="5">
    <source>
        <dbReference type="ARBA" id="ARBA00023242"/>
    </source>
</evidence>
<dbReference type="Proteomes" id="UP001360953">
    <property type="component" value="Unassembled WGS sequence"/>
</dbReference>
<evidence type="ECO:0000256" key="7">
    <source>
        <dbReference type="SAM" id="Phobius"/>
    </source>
</evidence>
<accession>A0ABR1LG03</accession>
<protein>
    <submittedName>
        <fullName evidence="8">Uncharacterized protein</fullName>
    </submittedName>
</protein>
<keyword evidence="2 7" id="KW-0812">Transmembrane</keyword>
<keyword evidence="9" id="KW-1185">Reference proteome</keyword>
<comment type="caution">
    <text evidence="8">The sequence shown here is derived from an EMBL/GenBank/DDBJ whole genome shotgun (WGS) entry which is preliminary data.</text>
</comment>
<dbReference type="GeneID" id="92033940"/>
<dbReference type="PANTHER" id="PTHR12265:SF30">
    <property type="entry name" value="TRANSMEMBRANE PROTEIN 53"/>
    <property type="match status" value="1"/>
</dbReference>
<keyword evidence="5" id="KW-0539">Nucleus</keyword>
<keyword evidence="4 7" id="KW-0472">Membrane</keyword>
<organism evidence="8 9">
    <name type="scientific">Phyllosticta citribraziliensis</name>
    <dbReference type="NCBI Taxonomy" id="989973"/>
    <lineage>
        <taxon>Eukaryota</taxon>
        <taxon>Fungi</taxon>
        <taxon>Dikarya</taxon>
        <taxon>Ascomycota</taxon>
        <taxon>Pezizomycotina</taxon>
        <taxon>Dothideomycetes</taxon>
        <taxon>Dothideomycetes incertae sedis</taxon>
        <taxon>Botryosphaeriales</taxon>
        <taxon>Phyllostictaceae</taxon>
        <taxon>Phyllosticta</taxon>
    </lineage>
</organism>
<reference evidence="8 9" key="1">
    <citation type="submission" date="2024-04" db="EMBL/GenBank/DDBJ databases">
        <title>Phyllosticta paracitricarpa is synonymous to the EU quarantine fungus P. citricarpa based on phylogenomic analyses.</title>
        <authorList>
            <consortium name="Lawrence Berkeley National Laboratory"/>
            <person name="Van ingen-buijs V.A."/>
            <person name="Van westerhoven A.C."/>
            <person name="Haridas S."/>
            <person name="Skiadas P."/>
            <person name="Martin F."/>
            <person name="Groenewald J.Z."/>
            <person name="Crous P.W."/>
            <person name="Seidl M.F."/>
        </authorList>
    </citation>
    <scope>NUCLEOTIDE SEQUENCE [LARGE SCALE GENOMIC DNA]</scope>
    <source>
        <strain evidence="8 9">CPC 17464</strain>
    </source>
</reference>
<comment type="subcellular location">
    <subcellularLocation>
        <location evidence="6">Nucleus outer membrane</location>
        <topology evidence="6">Single-pass membrane protein</topology>
    </subcellularLocation>
</comment>
<evidence type="ECO:0000256" key="4">
    <source>
        <dbReference type="ARBA" id="ARBA00023136"/>
    </source>
</evidence>